<dbReference type="WBParaSite" id="ES5_v2.g10287.t1">
    <property type="protein sequence ID" value="ES5_v2.g10287.t1"/>
    <property type="gene ID" value="ES5_v2.g10287"/>
</dbReference>
<evidence type="ECO:0000313" key="2">
    <source>
        <dbReference type="WBParaSite" id="ES5_v2.g10287.t1"/>
    </source>
</evidence>
<sequence>MEEDLSTVKKIKNNDSISIISSSTTTTSNERYNQKMIEEYTFWPGYYWTNAVTATPSLTSKKDASCVCLHEWKEIVHGLCFGLLTTNIKLKLFLFALVIVATVLSIVFTVSTIENYLDMKTATRMTIRQKRDLRYPNITLCPKNPDAFNITMIKEDIYTHLPDLNETDAFNLVTFAIAGSGFDNMDPIVKRWDARYIEKLTTWFQQWQSERSMTEFLTFIHEDAGYKCNELFIQCYYAGDTIPCCDIFRFSYVMLRGRCLKLREFYQEDPALTGTLTIFMRNVTSQLIERGGAQVKEIEKKAKSNK</sequence>
<name>A0AC34EZX3_9BILA</name>
<proteinExistence type="predicted"/>
<protein>
    <submittedName>
        <fullName evidence="2">Uncharacterized protein</fullName>
    </submittedName>
</protein>
<reference evidence="2" key="1">
    <citation type="submission" date="2022-11" db="UniProtKB">
        <authorList>
            <consortium name="WormBaseParasite"/>
        </authorList>
    </citation>
    <scope>IDENTIFICATION</scope>
</reference>
<evidence type="ECO:0000313" key="1">
    <source>
        <dbReference type="Proteomes" id="UP000887579"/>
    </source>
</evidence>
<dbReference type="Proteomes" id="UP000887579">
    <property type="component" value="Unplaced"/>
</dbReference>
<accession>A0AC34EZX3</accession>
<organism evidence="1 2">
    <name type="scientific">Panagrolaimus sp. ES5</name>
    <dbReference type="NCBI Taxonomy" id="591445"/>
    <lineage>
        <taxon>Eukaryota</taxon>
        <taxon>Metazoa</taxon>
        <taxon>Ecdysozoa</taxon>
        <taxon>Nematoda</taxon>
        <taxon>Chromadorea</taxon>
        <taxon>Rhabditida</taxon>
        <taxon>Tylenchina</taxon>
        <taxon>Panagrolaimomorpha</taxon>
        <taxon>Panagrolaimoidea</taxon>
        <taxon>Panagrolaimidae</taxon>
        <taxon>Panagrolaimus</taxon>
    </lineage>
</organism>